<dbReference type="EMBL" id="CAEQ01000439">
    <property type="protein sequence ID" value="CCD11751.1"/>
    <property type="molecule type" value="Genomic_DNA"/>
</dbReference>
<evidence type="ECO:0000313" key="2">
    <source>
        <dbReference type="EMBL" id="CCD11751.1"/>
    </source>
</evidence>
<feature type="region of interest" description="Disordered" evidence="1">
    <location>
        <begin position="28"/>
        <end position="58"/>
    </location>
</feature>
<dbReference type="VEuPathDB" id="TriTrypDB:TcIL3000_0_27000"/>
<keyword evidence="3" id="KW-1185">Reference proteome</keyword>
<sequence length="227" mass="24100">MDTCEVTCSWGTPTPPIAICDSAEAARDHATATSQREANAARPQGGDGVEGCSSHSELPSQAVTLSGGKAPWIELQSRERVTHIAIVGNARVLEVHTKGGDVQTHEGVSVEGGVHSLGRYIHSVDCRVAPGERALLKFFARRPKDVIQVVALCVSTVKELPESAPTAAGDGSRGENGLPASCSTPELAIEERLRQLEATVQVLTFTMVRRLNEVEMRLGALEQRASG</sequence>
<evidence type="ECO:0000313" key="3">
    <source>
        <dbReference type="Proteomes" id="UP000000702"/>
    </source>
</evidence>
<reference evidence="2 3" key="2">
    <citation type="journal article" date="2012" name="Proc. Natl. Acad. Sci. U.S.A.">
        <title>Antigenic diversity is generated by distinct evolutionary mechanisms in African trypanosome species.</title>
        <authorList>
            <person name="Jackson A.P."/>
            <person name="Berry A."/>
            <person name="Aslett M."/>
            <person name="Allison H.C."/>
            <person name="Burton P."/>
            <person name="Vavrova-Anderson J."/>
            <person name="Brown R."/>
            <person name="Browne H."/>
            <person name="Corton N."/>
            <person name="Hauser H."/>
            <person name="Gamble J."/>
            <person name="Gilderthorp R."/>
            <person name="Marcello L."/>
            <person name="McQuillan J."/>
            <person name="Otto T.D."/>
            <person name="Quail M.A."/>
            <person name="Sanders M.J."/>
            <person name="van Tonder A."/>
            <person name="Ginger M.L."/>
            <person name="Field M.C."/>
            <person name="Barry J.D."/>
            <person name="Hertz-Fowler C."/>
            <person name="Berriman M."/>
        </authorList>
    </citation>
    <scope>NUCLEOTIDE SEQUENCE [LARGE SCALE GENOMIC DNA]</scope>
    <source>
        <strain evidence="2 3">IL3000</strain>
    </source>
</reference>
<dbReference type="OMA" id="IHIVAIC"/>
<name>F9W3N0_TRYCI</name>
<comment type="caution">
    <text evidence="2">The sequence shown here is derived from an EMBL/GenBank/DDBJ whole genome shotgun (WGS) entry which is preliminary data.</text>
</comment>
<evidence type="ECO:0000256" key="1">
    <source>
        <dbReference type="SAM" id="MobiDB-lite"/>
    </source>
</evidence>
<gene>
    <name evidence="2" type="ORF">TCIL3000_0_27000</name>
</gene>
<organism evidence="2 3">
    <name type="scientific">Trypanosoma congolense (strain IL3000)</name>
    <dbReference type="NCBI Taxonomy" id="1068625"/>
    <lineage>
        <taxon>Eukaryota</taxon>
        <taxon>Discoba</taxon>
        <taxon>Euglenozoa</taxon>
        <taxon>Kinetoplastea</taxon>
        <taxon>Metakinetoplastina</taxon>
        <taxon>Trypanosomatida</taxon>
        <taxon>Trypanosomatidae</taxon>
        <taxon>Trypanosoma</taxon>
        <taxon>Nannomonas</taxon>
    </lineage>
</organism>
<dbReference type="AlphaFoldDB" id="F9W3N0"/>
<reference evidence="3" key="1">
    <citation type="submission" date="2011-07" db="EMBL/GenBank/DDBJ databases">
        <title>Divergent evolution of antigenic variation in African trypanosomes.</title>
        <authorList>
            <person name="Jackson A.P."/>
            <person name="Berry A."/>
            <person name="Allison H.C."/>
            <person name="Burton P."/>
            <person name="Anderson J."/>
            <person name="Aslett M."/>
            <person name="Brown R."/>
            <person name="Corton N."/>
            <person name="Harris D."/>
            <person name="Hauser H."/>
            <person name="Gamble J."/>
            <person name="Gilderthorp R."/>
            <person name="McQuillan J."/>
            <person name="Quail M.A."/>
            <person name="Sanders M."/>
            <person name="Van Tonder A."/>
            <person name="Ginger M.L."/>
            <person name="Donelson J.E."/>
            <person name="Field M.C."/>
            <person name="Barry J.D."/>
            <person name="Berriman M."/>
            <person name="Hertz-Fowler C."/>
        </authorList>
    </citation>
    <scope>NUCLEOTIDE SEQUENCE [LARGE SCALE GENOMIC DNA]</scope>
    <source>
        <strain evidence="3">IL3000</strain>
    </source>
</reference>
<proteinExistence type="predicted"/>
<protein>
    <submittedName>
        <fullName evidence="2">Uncharacterized protein</fullName>
    </submittedName>
</protein>
<accession>F9W3N0</accession>
<dbReference type="Proteomes" id="UP000000702">
    <property type="component" value="Unassembled WGS sequence"/>
</dbReference>